<feature type="domain" description="Spore germination GerAC-like C-terminal" evidence="1">
    <location>
        <begin position="6"/>
        <end position="66"/>
    </location>
</feature>
<organism evidence="2 3">
    <name type="scientific">Virgibacillus byunsanensis</name>
    <dbReference type="NCBI Taxonomy" id="570945"/>
    <lineage>
        <taxon>Bacteria</taxon>
        <taxon>Bacillati</taxon>
        <taxon>Bacillota</taxon>
        <taxon>Bacilli</taxon>
        <taxon>Bacillales</taxon>
        <taxon>Bacillaceae</taxon>
        <taxon>Virgibacillus</taxon>
    </lineage>
</organism>
<name>A0ABW3LGT4_9BACI</name>
<dbReference type="Pfam" id="PF05504">
    <property type="entry name" value="Spore_GerAC"/>
    <property type="match status" value="1"/>
</dbReference>
<keyword evidence="3" id="KW-1185">Reference proteome</keyword>
<dbReference type="Proteomes" id="UP001597040">
    <property type="component" value="Unassembled WGS sequence"/>
</dbReference>
<comment type="caution">
    <text evidence="2">The sequence shown here is derived from an EMBL/GenBank/DDBJ whole genome shotgun (WGS) entry which is preliminary data.</text>
</comment>
<dbReference type="RefSeq" id="WP_390359973.1">
    <property type="nucleotide sequence ID" value="NZ_JBHTKJ010000008.1"/>
</dbReference>
<evidence type="ECO:0000259" key="1">
    <source>
        <dbReference type="Pfam" id="PF05504"/>
    </source>
</evidence>
<accession>A0ABW3LGT4</accession>
<evidence type="ECO:0000313" key="3">
    <source>
        <dbReference type="Proteomes" id="UP001597040"/>
    </source>
</evidence>
<evidence type="ECO:0000313" key="2">
    <source>
        <dbReference type="EMBL" id="MFD1037611.1"/>
    </source>
</evidence>
<gene>
    <name evidence="2" type="ORF">ACFQ3N_04120</name>
</gene>
<dbReference type="InterPro" id="IPR046953">
    <property type="entry name" value="Spore_GerAC-like_C"/>
</dbReference>
<dbReference type="EMBL" id="JBHTKJ010000008">
    <property type="protein sequence ID" value="MFD1037611.1"/>
    <property type="molecule type" value="Genomic_DNA"/>
</dbReference>
<protein>
    <submittedName>
        <fullName evidence="2">Ger(X)C family spore germination C-terminal domain-containing protein</fullName>
    </submittedName>
</protein>
<dbReference type="InterPro" id="IPR038501">
    <property type="entry name" value="Spore_GerAC_C_sf"/>
</dbReference>
<reference evidence="3" key="1">
    <citation type="journal article" date="2019" name="Int. J. Syst. Evol. Microbiol.">
        <title>The Global Catalogue of Microorganisms (GCM) 10K type strain sequencing project: providing services to taxonomists for standard genome sequencing and annotation.</title>
        <authorList>
            <consortium name="The Broad Institute Genomics Platform"/>
            <consortium name="The Broad Institute Genome Sequencing Center for Infectious Disease"/>
            <person name="Wu L."/>
            <person name="Ma J."/>
        </authorList>
    </citation>
    <scope>NUCLEOTIDE SEQUENCE [LARGE SCALE GENOMIC DNA]</scope>
    <source>
        <strain evidence="3">CCUG 56754</strain>
    </source>
</reference>
<dbReference type="Gene3D" id="3.30.300.210">
    <property type="entry name" value="Nutrient germinant receptor protein C, domain 3"/>
    <property type="match status" value="1"/>
</dbReference>
<proteinExistence type="predicted"/>
<sequence length="69" mass="8139">MLSYLLKQEFKILLEQLQSLKSDPFGYGKLYKSHTASGTMKEDEWREKFPNINVDFEVNVRILRQGTTQ</sequence>